<dbReference type="Gene3D" id="3.90.550.10">
    <property type="entry name" value="Spore Coat Polysaccharide Biosynthesis Protein SpsA, Chain A"/>
    <property type="match status" value="1"/>
</dbReference>
<evidence type="ECO:0000313" key="3">
    <source>
        <dbReference type="EMBL" id="GBG62685.1"/>
    </source>
</evidence>
<organism evidence="3 4">
    <name type="scientific">Chara braunii</name>
    <name type="common">Braun's stonewort</name>
    <dbReference type="NCBI Taxonomy" id="69332"/>
    <lineage>
        <taxon>Eukaryota</taxon>
        <taxon>Viridiplantae</taxon>
        <taxon>Streptophyta</taxon>
        <taxon>Charophyceae</taxon>
        <taxon>Charales</taxon>
        <taxon>Characeae</taxon>
        <taxon>Chara</taxon>
    </lineage>
</organism>
<gene>
    <name evidence="3" type="ORF">CBR_g31702</name>
</gene>
<proteinExistence type="predicted"/>
<dbReference type="Proteomes" id="UP000265515">
    <property type="component" value="Unassembled WGS sequence"/>
</dbReference>
<protein>
    <submittedName>
        <fullName evidence="3">Uncharacterized protein</fullName>
    </submittedName>
</protein>
<keyword evidence="1" id="KW-0808">Transferase</keyword>
<dbReference type="InterPro" id="IPR002495">
    <property type="entry name" value="Glyco_trans_8"/>
</dbReference>
<evidence type="ECO:0000256" key="1">
    <source>
        <dbReference type="ARBA" id="ARBA00022676"/>
    </source>
</evidence>
<dbReference type="InterPro" id="IPR050587">
    <property type="entry name" value="GNT1/Glycosyltrans_8"/>
</dbReference>
<dbReference type="Pfam" id="PF01501">
    <property type="entry name" value="Glyco_transf_8"/>
    <property type="match status" value="1"/>
</dbReference>
<comment type="caution">
    <text evidence="3">The sequence shown here is derived from an EMBL/GenBank/DDBJ whole genome shotgun (WGS) entry which is preliminary data.</text>
</comment>
<accession>A0A388JY36</accession>
<feature type="compositionally biased region" description="Basic and acidic residues" evidence="2">
    <location>
        <begin position="288"/>
        <end position="299"/>
    </location>
</feature>
<feature type="region of interest" description="Disordered" evidence="2">
    <location>
        <begin position="411"/>
        <end position="440"/>
    </location>
</feature>
<dbReference type="Gramene" id="GBG62685">
    <property type="protein sequence ID" value="GBG62685"/>
    <property type="gene ID" value="CBR_g31702"/>
</dbReference>
<feature type="compositionally biased region" description="Basic residues" evidence="2">
    <location>
        <begin position="335"/>
        <end position="347"/>
    </location>
</feature>
<dbReference type="OrthoDB" id="2014201at2759"/>
<dbReference type="GO" id="GO:0016757">
    <property type="term" value="F:glycosyltransferase activity"/>
    <property type="evidence" value="ECO:0007669"/>
    <property type="project" value="UniProtKB-KW"/>
</dbReference>
<keyword evidence="1" id="KW-0328">Glycosyltransferase</keyword>
<name>A0A388JY36_CHABU</name>
<dbReference type="CDD" id="cd02537">
    <property type="entry name" value="GT8_Glycogenin"/>
    <property type="match status" value="1"/>
</dbReference>
<feature type="compositionally biased region" description="Acidic residues" evidence="2">
    <location>
        <begin position="239"/>
        <end position="248"/>
    </location>
</feature>
<evidence type="ECO:0000256" key="2">
    <source>
        <dbReference type="SAM" id="MobiDB-lite"/>
    </source>
</evidence>
<sequence>MAGSSTREEGGISHEEEIKVMTQRSIPRTAVRGKTMAPECLPSQSLKNGGGVARKFSLTLPSLHEDDDYNKEEEVGEENDEYNLDFLFNGGGVSRIEESEMVTQRSCPSSAVGGKTMDAECLHSQSLGNGAAARKLSLTLPSLDEEEGYNDDSEEHESDIDYGLESFFEVVTFPSLMWNSRFGDTDDVEAREEENDEEIDEYNLGFLFNGSVEEMDFLVNCSMERGRTPSTEHQPKYDSEDEEEENLEEADRSDGQSAPGIAGCTSDSSERNSSSASDSSERNSSSEGDMRRRDERNEPYDVDESSDSSEQAIASVLRLRSAALPPVSPQGKMQQPRKARVRSHHAACRSGLGTPESFAQPELSATNGGDNGLRSSVPGKLRRNGGAGGVWEACMKPPPSPQTPLDLFPDTEEGVPSPSGVKALNSRPAGPGLSFGDDTDRRVNERRLSPYPKSTPFDSVAYVALLMGSSDYYKGVVAVVKSLRAVGSRVKLIVAVRSDVPEAHREILKEHGCDIREVEIIESPRPRGGKAQVFAVSYYAWNYTKLQIFGFDEYQRLIYLDGDMLLLQNLDHLFWEPLPIDGAGRVGIAGVKDCFCEGETHPRERRGEGYCQVDPDTHPWTLELPLPAPYINAGFFVFEPSKAVLQDMCSQLQKYEPTPLAEQDFLNDYFCRRIKILPNEYNVLMPLLYNHPTRVNLDEAKLIHFSVTGSKPWRFDPREKNMDHKAIQQLVACWWEVYCTDMKSILQAAAAEPLPWSSPDDDDDDNDTSNCGVNNSGLRIRADFDCEQHKVCFPEVELDRSDMEKLDTVFKLTGRPGISRNGSDGCSTTVQS</sequence>
<evidence type="ECO:0000313" key="4">
    <source>
        <dbReference type="Proteomes" id="UP000265515"/>
    </source>
</evidence>
<dbReference type="EMBL" id="BFEA01000031">
    <property type="protein sequence ID" value="GBG62685.1"/>
    <property type="molecule type" value="Genomic_DNA"/>
</dbReference>
<dbReference type="SUPFAM" id="SSF53448">
    <property type="entry name" value="Nucleotide-diphospho-sugar transferases"/>
    <property type="match status" value="1"/>
</dbReference>
<feature type="region of interest" description="Disordered" evidence="2">
    <location>
        <begin position="1"/>
        <end position="52"/>
    </location>
</feature>
<feature type="compositionally biased region" description="Low complexity" evidence="2">
    <location>
        <begin position="271"/>
        <end position="286"/>
    </location>
</feature>
<feature type="region of interest" description="Disordered" evidence="2">
    <location>
        <begin position="225"/>
        <end position="378"/>
    </location>
</feature>
<dbReference type="AlphaFoldDB" id="A0A388JY36"/>
<feature type="compositionally biased region" description="Basic and acidic residues" evidence="2">
    <location>
        <begin position="1"/>
        <end position="19"/>
    </location>
</feature>
<dbReference type="InterPro" id="IPR029044">
    <property type="entry name" value="Nucleotide-diphossugar_trans"/>
</dbReference>
<dbReference type="STRING" id="69332.A0A388JY36"/>
<keyword evidence="4" id="KW-1185">Reference proteome</keyword>
<reference evidence="3 4" key="1">
    <citation type="journal article" date="2018" name="Cell">
        <title>The Chara Genome: Secondary Complexity and Implications for Plant Terrestrialization.</title>
        <authorList>
            <person name="Nishiyama T."/>
            <person name="Sakayama H."/>
            <person name="Vries J.D."/>
            <person name="Buschmann H."/>
            <person name="Saint-Marcoux D."/>
            <person name="Ullrich K.K."/>
            <person name="Haas F.B."/>
            <person name="Vanderstraeten L."/>
            <person name="Becker D."/>
            <person name="Lang D."/>
            <person name="Vosolsobe S."/>
            <person name="Rombauts S."/>
            <person name="Wilhelmsson P.K.I."/>
            <person name="Janitza P."/>
            <person name="Kern R."/>
            <person name="Heyl A."/>
            <person name="Rumpler F."/>
            <person name="Villalobos L.I.A.C."/>
            <person name="Clay J.M."/>
            <person name="Skokan R."/>
            <person name="Toyoda A."/>
            <person name="Suzuki Y."/>
            <person name="Kagoshima H."/>
            <person name="Schijlen E."/>
            <person name="Tajeshwar N."/>
            <person name="Catarino B."/>
            <person name="Hetherington A.J."/>
            <person name="Saltykova A."/>
            <person name="Bonnot C."/>
            <person name="Breuninger H."/>
            <person name="Symeonidi A."/>
            <person name="Radhakrishnan G.V."/>
            <person name="Van Nieuwerburgh F."/>
            <person name="Deforce D."/>
            <person name="Chang C."/>
            <person name="Karol K.G."/>
            <person name="Hedrich R."/>
            <person name="Ulvskov P."/>
            <person name="Glockner G."/>
            <person name="Delwiche C.F."/>
            <person name="Petrasek J."/>
            <person name="Van de Peer Y."/>
            <person name="Friml J."/>
            <person name="Beilby M."/>
            <person name="Dolan L."/>
            <person name="Kohara Y."/>
            <person name="Sugano S."/>
            <person name="Fujiyama A."/>
            <person name="Delaux P.-M."/>
            <person name="Quint M."/>
            <person name="TheiBen G."/>
            <person name="Hagemann M."/>
            <person name="Harholt J."/>
            <person name="Dunand C."/>
            <person name="Zachgo S."/>
            <person name="Langdale J."/>
            <person name="Maumus F."/>
            <person name="Straeten D.V.D."/>
            <person name="Gould S.B."/>
            <person name="Rensing S.A."/>
        </authorList>
    </citation>
    <scope>NUCLEOTIDE SEQUENCE [LARGE SCALE GENOMIC DNA]</scope>
    <source>
        <strain evidence="3 4">S276</strain>
    </source>
</reference>
<dbReference type="PANTHER" id="PTHR11183">
    <property type="entry name" value="GLYCOGENIN SUBFAMILY MEMBER"/>
    <property type="match status" value="1"/>
</dbReference>